<feature type="transmembrane region" description="Helical" evidence="1">
    <location>
        <begin position="34"/>
        <end position="52"/>
    </location>
</feature>
<keyword evidence="1" id="KW-1133">Transmembrane helix</keyword>
<gene>
    <name evidence="3" type="ORF">QJU93_05820</name>
</gene>
<organism evidence="3 4">
    <name type="scientific">Phocoenobacter skyensis</name>
    <dbReference type="NCBI Taxonomy" id="97481"/>
    <lineage>
        <taxon>Bacteria</taxon>
        <taxon>Pseudomonadati</taxon>
        <taxon>Pseudomonadota</taxon>
        <taxon>Gammaproteobacteria</taxon>
        <taxon>Pasteurellales</taxon>
        <taxon>Pasteurellaceae</taxon>
        <taxon>Phocoenobacter</taxon>
    </lineage>
</organism>
<feature type="transmembrane region" description="Helical" evidence="1">
    <location>
        <begin position="7"/>
        <end position="28"/>
    </location>
</feature>
<evidence type="ECO:0000313" key="3">
    <source>
        <dbReference type="EMBL" id="MDP8172868.1"/>
    </source>
</evidence>
<keyword evidence="1" id="KW-0472">Membrane</keyword>
<comment type="caution">
    <text evidence="3">The sequence shown here is derived from an EMBL/GenBank/DDBJ whole genome shotgun (WGS) entry which is preliminary data.</text>
</comment>
<sequence>MKNKKIIYFVALILLLLVAVYQLINLKFLPSPTFWQMLGQLWGVIIFVLLFWSRKECIGTGWLPEKKQPQSHIPSYLLDETITHEEYLASVLPTLFDASETEKQAYIELAKLCCSIENQEKLIPFFNTLKNFEGEDVYGTTLNFVMEFCDRNRINFIVSQDCKFTGYDLEYCVDNYLEENYKGIKVDFSSYDLDECVANTSLLENVSQFLQREHQLQLGLIDTESDEFVIIIHKIADKEKVEKWVKDIGYRYEER</sequence>
<dbReference type="Proteomes" id="UP001236239">
    <property type="component" value="Unassembled WGS sequence"/>
</dbReference>
<dbReference type="Pfam" id="PF20335">
    <property type="entry name" value="DUF6630"/>
    <property type="match status" value="1"/>
</dbReference>
<dbReference type="RefSeq" id="WP_306374028.1">
    <property type="nucleotide sequence ID" value="NZ_JASAYK010000003.1"/>
</dbReference>
<name>A0AAJ6N9U5_9PAST</name>
<protein>
    <recommendedName>
        <fullName evidence="2">DUF6630 domain-containing protein</fullName>
    </recommendedName>
</protein>
<dbReference type="AlphaFoldDB" id="A0AAJ6N9U5"/>
<evidence type="ECO:0000259" key="2">
    <source>
        <dbReference type="Pfam" id="PF20335"/>
    </source>
</evidence>
<dbReference type="InterPro" id="IPR046582">
    <property type="entry name" value="DUF6630"/>
</dbReference>
<evidence type="ECO:0000313" key="4">
    <source>
        <dbReference type="Proteomes" id="UP001236239"/>
    </source>
</evidence>
<dbReference type="EMBL" id="JASAYQ010000008">
    <property type="protein sequence ID" value="MDP8172868.1"/>
    <property type="molecule type" value="Genomic_DNA"/>
</dbReference>
<accession>A0AAJ6N9U5</accession>
<proteinExistence type="predicted"/>
<feature type="domain" description="DUF6630" evidence="2">
    <location>
        <begin position="145"/>
        <end position="252"/>
    </location>
</feature>
<evidence type="ECO:0000256" key="1">
    <source>
        <dbReference type="SAM" id="Phobius"/>
    </source>
</evidence>
<reference evidence="3" key="1">
    <citation type="journal article" date="2023" name="Front. Microbiol.">
        <title>Phylogeography and host specificity of Pasteurellaceae pathogenic to sea-farmed fish in the north-east Atlantic.</title>
        <authorList>
            <person name="Gulla S."/>
            <person name="Colquhoun D.J."/>
            <person name="Olsen A.B."/>
            <person name="Spilsberg B."/>
            <person name="Lagesen K."/>
            <person name="Aakesson C.P."/>
            <person name="Strom S."/>
            <person name="Manji F."/>
            <person name="Birkbeck T.H."/>
            <person name="Nilsen H.K."/>
        </authorList>
    </citation>
    <scope>NUCLEOTIDE SEQUENCE</scope>
    <source>
        <strain evidence="3">TW16_20</strain>
    </source>
</reference>
<keyword evidence="1" id="KW-0812">Transmembrane</keyword>